<accession>A0A0F2MNF0</accession>
<gene>
    <name evidence="1" type="ORF">SPSK_06318</name>
</gene>
<dbReference type="AlphaFoldDB" id="A0A0F2MNF0"/>
<organism evidence="1 2">
    <name type="scientific">Sporothrix schenckii 1099-18</name>
    <dbReference type="NCBI Taxonomy" id="1397361"/>
    <lineage>
        <taxon>Eukaryota</taxon>
        <taxon>Fungi</taxon>
        <taxon>Dikarya</taxon>
        <taxon>Ascomycota</taxon>
        <taxon>Pezizomycotina</taxon>
        <taxon>Sordariomycetes</taxon>
        <taxon>Sordariomycetidae</taxon>
        <taxon>Ophiostomatales</taxon>
        <taxon>Ophiostomataceae</taxon>
        <taxon>Sporothrix</taxon>
    </lineage>
</organism>
<dbReference type="KEGG" id="ssck:SPSK_06318"/>
<evidence type="ECO:0000313" key="1">
    <source>
        <dbReference type="EMBL" id="KJR89706.1"/>
    </source>
</evidence>
<dbReference type="RefSeq" id="XP_016592382.1">
    <property type="nucleotide sequence ID" value="XM_016733024.1"/>
</dbReference>
<evidence type="ECO:0000313" key="2">
    <source>
        <dbReference type="Proteomes" id="UP000033710"/>
    </source>
</evidence>
<dbReference type="Proteomes" id="UP000033710">
    <property type="component" value="Unassembled WGS sequence"/>
</dbReference>
<name>A0A0F2MNF0_SPOSC</name>
<dbReference type="VEuPathDB" id="FungiDB:SPSK_06318"/>
<protein>
    <submittedName>
        <fullName evidence="1">Uncharacterized protein</fullName>
    </submittedName>
</protein>
<comment type="caution">
    <text evidence="1">The sequence shown here is derived from an EMBL/GenBank/DDBJ whole genome shotgun (WGS) entry which is preliminary data.</text>
</comment>
<dbReference type="EMBL" id="AXCR01000001">
    <property type="protein sequence ID" value="KJR89706.1"/>
    <property type="molecule type" value="Genomic_DNA"/>
</dbReference>
<proteinExistence type="predicted"/>
<reference evidence="1 2" key="2">
    <citation type="journal article" date="2015" name="Eukaryot. Cell">
        <title>Asexual propagation of a virulent clone complex in a human and feline outbreak of sporotrichosis.</title>
        <authorList>
            <person name="Teixeira Mde M."/>
            <person name="Rodrigues A.M."/>
            <person name="Tsui C.K."/>
            <person name="de Almeida L.G."/>
            <person name="Van Diepeningen A.D."/>
            <person name="van den Ende B.G."/>
            <person name="Fernandes G.F."/>
            <person name="Kano R."/>
            <person name="Hamelin R.C."/>
            <person name="Lopes-Bezerra L.M."/>
            <person name="Vasconcelos A.T."/>
            <person name="de Hoog S."/>
            <person name="de Camargo Z.P."/>
            <person name="Felipe M.S."/>
        </authorList>
    </citation>
    <scope>NUCLEOTIDE SEQUENCE [LARGE SCALE GENOMIC DNA]</scope>
    <source>
        <strain evidence="1 2">1099-18</strain>
    </source>
</reference>
<reference evidence="1 2" key="1">
    <citation type="journal article" date="2014" name="BMC Genomics">
        <title>Comparative genomics of the major fungal agents of human and animal Sporotrichosis: Sporothrix schenckii and Sporothrix brasiliensis.</title>
        <authorList>
            <person name="Teixeira M.M."/>
            <person name="de Almeida L.G."/>
            <person name="Kubitschek-Barreira P."/>
            <person name="Alves F.L."/>
            <person name="Kioshima E.S."/>
            <person name="Abadio A.K."/>
            <person name="Fernandes L."/>
            <person name="Derengowski L.S."/>
            <person name="Ferreira K.S."/>
            <person name="Souza R.C."/>
            <person name="Ruiz J.C."/>
            <person name="de Andrade N.C."/>
            <person name="Paes H.C."/>
            <person name="Nicola A.M."/>
            <person name="Albuquerque P."/>
            <person name="Gerber A.L."/>
            <person name="Martins V.P."/>
            <person name="Peconick L.D."/>
            <person name="Neto A.V."/>
            <person name="Chaucanez C.B."/>
            <person name="Silva P.A."/>
            <person name="Cunha O.L."/>
            <person name="de Oliveira F.F."/>
            <person name="dos Santos T.C."/>
            <person name="Barros A.L."/>
            <person name="Soares M.A."/>
            <person name="de Oliveira L.M."/>
            <person name="Marini M.M."/>
            <person name="Villalobos-Duno H."/>
            <person name="Cunha M.M."/>
            <person name="de Hoog S."/>
            <person name="da Silveira J.F."/>
            <person name="Henrissat B."/>
            <person name="Nino-Vega G.A."/>
            <person name="Cisalpino P.S."/>
            <person name="Mora-Montes H.M."/>
            <person name="Almeida S.R."/>
            <person name="Stajich J.E."/>
            <person name="Lopes-Bezerra L.M."/>
            <person name="Vasconcelos A.T."/>
            <person name="Felipe M.S."/>
        </authorList>
    </citation>
    <scope>NUCLEOTIDE SEQUENCE [LARGE SCALE GENOMIC DNA]</scope>
    <source>
        <strain evidence="1 2">1099-18</strain>
    </source>
</reference>
<dbReference type="OrthoDB" id="5174837at2759"/>
<sequence>MRLINYKSVVFHRVGGLDLTTRFKDEVSLPIIDDGDWKSGSVAVEVVFTSGAALQTALLVREFVPRYGDVTGRRYTDANGNHKWINLPSYAVVDPVAYLNQLRFQIRSQTCAWAATQGRAHKEALRLIDTGIAPELQLLLEYDFGRFQKTLSAYITGSERLGIERLPKDATSMPNQSPLPRMITAQCDIMLTQYLAEQLRDLFGSADAQLIKRLTSANVVNTHVAYVALRILVEGTIWVLMDKQRRDEQNNTKDRSLQVELQSSLNSVIYTFSNSRQGMDYVYFGHSLTSDATAFYEDIDVQDSQASASPAWKSPRFWLPSVEDLMTTPYEAKEIFYQGC</sequence>
<dbReference type="GeneID" id="27668301"/>